<name>X1SAK8_9ZZZZ</name>
<organism evidence="2">
    <name type="scientific">marine sediment metagenome</name>
    <dbReference type="NCBI Taxonomy" id="412755"/>
    <lineage>
        <taxon>unclassified sequences</taxon>
        <taxon>metagenomes</taxon>
        <taxon>ecological metagenomes</taxon>
    </lineage>
</organism>
<dbReference type="AlphaFoldDB" id="X1SAK8"/>
<feature type="non-terminal residue" evidence="2">
    <location>
        <position position="38"/>
    </location>
</feature>
<evidence type="ECO:0000256" key="1">
    <source>
        <dbReference type="SAM" id="Phobius"/>
    </source>
</evidence>
<sequence length="38" mass="4388">MNKDEAKESRLSSTLFVGILLAVFFGIAFYLRVYLPYD</sequence>
<gene>
    <name evidence="2" type="ORF">S12H4_25645</name>
</gene>
<evidence type="ECO:0000313" key="2">
    <source>
        <dbReference type="EMBL" id="GAI76156.1"/>
    </source>
</evidence>
<reference evidence="2" key="1">
    <citation type="journal article" date="2014" name="Front. Microbiol.">
        <title>High frequency of phylogenetically diverse reductive dehalogenase-homologous genes in deep subseafloor sedimentary metagenomes.</title>
        <authorList>
            <person name="Kawai M."/>
            <person name="Futagami T."/>
            <person name="Toyoda A."/>
            <person name="Takaki Y."/>
            <person name="Nishi S."/>
            <person name="Hori S."/>
            <person name="Arai W."/>
            <person name="Tsubouchi T."/>
            <person name="Morono Y."/>
            <person name="Uchiyama I."/>
            <person name="Ito T."/>
            <person name="Fujiyama A."/>
            <person name="Inagaki F."/>
            <person name="Takami H."/>
        </authorList>
    </citation>
    <scope>NUCLEOTIDE SEQUENCE</scope>
    <source>
        <strain evidence="2">Expedition CK06-06</strain>
    </source>
</reference>
<keyword evidence="1" id="KW-0812">Transmembrane</keyword>
<dbReference type="EMBL" id="BARW01014474">
    <property type="protein sequence ID" value="GAI76156.1"/>
    <property type="molecule type" value="Genomic_DNA"/>
</dbReference>
<keyword evidence="1" id="KW-0472">Membrane</keyword>
<keyword evidence="1" id="KW-1133">Transmembrane helix</keyword>
<comment type="caution">
    <text evidence="2">The sequence shown here is derived from an EMBL/GenBank/DDBJ whole genome shotgun (WGS) entry which is preliminary data.</text>
</comment>
<proteinExistence type="predicted"/>
<accession>X1SAK8</accession>
<protein>
    <submittedName>
        <fullName evidence="2">Uncharacterized protein</fullName>
    </submittedName>
</protein>
<feature type="transmembrane region" description="Helical" evidence="1">
    <location>
        <begin position="12"/>
        <end position="35"/>
    </location>
</feature>